<reference evidence="2" key="1">
    <citation type="journal article" date="2019" name="Int. J. Syst. Evol. Microbiol.">
        <title>The Global Catalogue of Microorganisms (GCM) 10K type strain sequencing project: providing services to taxonomists for standard genome sequencing and annotation.</title>
        <authorList>
            <consortium name="The Broad Institute Genomics Platform"/>
            <consortium name="The Broad Institute Genome Sequencing Center for Infectious Disease"/>
            <person name="Wu L."/>
            <person name="Ma J."/>
        </authorList>
    </citation>
    <scope>NUCLEOTIDE SEQUENCE [LARGE SCALE GENOMIC DNA]</scope>
    <source>
        <strain evidence="2">JCM 18123</strain>
    </source>
</reference>
<organism evidence="1 2">
    <name type="scientific">Streptomonospora halophila</name>
    <dbReference type="NCBI Taxonomy" id="427369"/>
    <lineage>
        <taxon>Bacteria</taxon>
        <taxon>Bacillati</taxon>
        <taxon>Actinomycetota</taxon>
        <taxon>Actinomycetes</taxon>
        <taxon>Streptosporangiales</taxon>
        <taxon>Nocardiopsidaceae</taxon>
        <taxon>Streptomonospora</taxon>
    </lineage>
</organism>
<protein>
    <recommendedName>
        <fullName evidence="3">Restriction endonuclease</fullName>
    </recommendedName>
</protein>
<evidence type="ECO:0008006" key="3">
    <source>
        <dbReference type="Google" id="ProtNLM"/>
    </source>
</evidence>
<dbReference type="EMBL" id="BAABIK010000008">
    <property type="protein sequence ID" value="GAA4937640.1"/>
    <property type="molecule type" value="Genomic_DNA"/>
</dbReference>
<keyword evidence="2" id="KW-1185">Reference proteome</keyword>
<dbReference type="RefSeq" id="WP_345556252.1">
    <property type="nucleotide sequence ID" value="NZ_BAABIK010000008.1"/>
</dbReference>
<accession>A0ABP9GCA5</accession>
<gene>
    <name evidence="1" type="ORF">GCM10023224_18440</name>
</gene>
<comment type="caution">
    <text evidence="1">The sequence shown here is derived from an EMBL/GenBank/DDBJ whole genome shotgun (WGS) entry which is preliminary data.</text>
</comment>
<evidence type="ECO:0000313" key="1">
    <source>
        <dbReference type="EMBL" id="GAA4937640.1"/>
    </source>
</evidence>
<dbReference type="Proteomes" id="UP001499993">
    <property type="component" value="Unassembled WGS sequence"/>
</dbReference>
<sequence>MDYVKGIVSLLGVEGRDGPVRDREPRTRPAGGFPAGYSRLVEELGGFTVDGVLTVLPPEGVLHYERSHDARLAGTDKRVDIDGGYAVKLGERTGDEHVDHDRMQLWAEVARDSGWRVFWEYSDPATRIVVTDYLEYFVYRMEPDEFTYKLLTREISCRPLIDADWPGERFDVGFL</sequence>
<name>A0ABP9GCA5_9ACTN</name>
<evidence type="ECO:0000313" key="2">
    <source>
        <dbReference type="Proteomes" id="UP001499993"/>
    </source>
</evidence>
<proteinExistence type="predicted"/>